<dbReference type="Proteomes" id="UP001138768">
    <property type="component" value="Unassembled WGS sequence"/>
</dbReference>
<keyword evidence="9" id="KW-1185">Reference proteome</keyword>
<feature type="transmembrane region" description="Helical" evidence="6">
    <location>
        <begin position="233"/>
        <end position="254"/>
    </location>
</feature>
<feature type="domain" description="EamA" evidence="7">
    <location>
        <begin position="34"/>
        <end position="165"/>
    </location>
</feature>
<evidence type="ECO:0000256" key="4">
    <source>
        <dbReference type="ARBA" id="ARBA00023136"/>
    </source>
</evidence>
<keyword evidence="3 6" id="KW-1133">Transmembrane helix</keyword>
<evidence type="ECO:0000259" key="7">
    <source>
        <dbReference type="Pfam" id="PF00892"/>
    </source>
</evidence>
<feature type="transmembrane region" description="Helical" evidence="6">
    <location>
        <begin position="63"/>
        <end position="82"/>
    </location>
</feature>
<evidence type="ECO:0000313" key="9">
    <source>
        <dbReference type="Proteomes" id="UP001138768"/>
    </source>
</evidence>
<feature type="transmembrane region" description="Helical" evidence="6">
    <location>
        <begin position="148"/>
        <end position="165"/>
    </location>
</feature>
<feature type="transmembrane region" description="Helical" evidence="6">
    <location>
        <begin position="32"/>
        <end position="57"/>
    </location>
</feature>
<dbReference type="InterPro" id="IPR000620">
    <property type="entry name" value="EamA_dom"/>
</dbReference>
<feature type="transmembrane region" description="Helical" evidence="6">
    <location>
        <begin position="94"/>
        <end position="115"/>
    </location>
</feature>
<feature type="transmembrane region" description="Helical" evidence="6">
    <location>
        <begin position="209"/>
        <end position="227"/>
    </location>
</feature>
<evidence type="ECO:0000256" key="1">
    <source>
        <dbReference type="ARBA" id="ARBA00004141"/>
    </source>
</evidence>
<dbReference type="GO" id="GO:0016020">
    <property type="term" value="C:membrane"/>
    <property type="evidence" value="ECO:0007669"/>
    <property type="project" value="UniProtKB-SubCell"/>
</dbReference>
<protein>
    <recommendedName>
        <fullName evidence="7">EamA domain-containing protein</fullName>
    </recommendedName>
</protein>
<dbReference type="PANTHER" id="PTHR22911">
    <property type="entry name" value="ACYL-MALONYL CONDENSING ENZYME-RELATED"/>
    <property type="match status" value="1"/>
</dbReference>
<evidence type="ECO:0000256" key="3">
    <source>
        <dbReference type="ARBA" id="ARBA00022989"/>
    </source>
</evidence>
<organism evidence="8 9">
    <name type="scientific">Lamprobacter modestohalophilus</name>
    <dbReference type="NCBI Taxonomy" id="1064514"/>
    <lineage>
        <taxon>Bacteria</taxon>
        <taxon>Pseudomonadati</taxon>
        <taxon>Pseudomonadota</taxon>
        <taxon>Gammaproteobacteria</taxon>
        <taxon>Chromatiales</taxon>
        <taxon>Chromatiaceae</taxon>
        <taxon>Lamprobacter</taxon>
    </lineage>
</organism>
<accession>A0A9X0W6Q8</accession>
<sequence>MGCDLMARAHSVHASLPSASRCRGRPLRPQRLLLGAAFIVLGEFCFASMGVGIRIVSAELPNAMVVFGRNLIGLMLIAPWLLRHGLGDVKTAVPGLHLLRAMAGLGAMYCFYYAIAELPLAEAMLLKLTAPIFIPLIAILWLHERVTALLWVALGIGFAGVILILEPDLGQHWAGISPVALIGLLGGVLAAVAKVTVRRLSRSEPIGRIVFYFALVGVSVSALPLFWDWQTPTFVALLWLFGIGMAATLGQLALTRGLSLAAASSMGAFGYFSVVFGAGYGWLFWGEPLTLTLVLGSLLIAIGGLLASRSSNFRPIEPTPAAEPTVSGVNNRPAAKVTSSP</sequence>
<dbReference type="SUPFAM" id="SSF103481">
    <property type="entry name" value="Multidrug resistance efflux transporter EmrE"/>
    <property type="match status" value="2"/>
</dbReference>
<dbReference type="PANTHER" id="PTHR22911:SF6">
    <property type="entry name" value="SOLUTE CARRIER FAMILY 35 MEMBER G1"/>
    <property type="match status" value="1"/>
</dbReference>
<feature type="transmembrane region" description="Helical" evidence="6">
    <location>
        <begin position="177"/>
        <end position="197"/>
    </location>
</feature>
<dbReference type="EMBL" id="NRRY01000006">
    <property type="protein sequence ID" value="MBK1617993.1"/>
    <property type="molecule type" value="Genomic_DNA"/>
</dbReference>
<proteinExistence type="predicted"/>
<keyword evidence="2 6" id="KW-0812">Transmembrane</keyword>
<keyword evidence="4 6" id="KW-0472">Membrane</keyword>
<evidence type="ECO:0000256" key="5">
    <source>
        <dbReference type="SAM" id="MobiDB-lite"/>
    </source>
</evidence>
<evidence type="ECO:0000256" key="2">
    <source>
        <dbReference type="ARBA" id="ARBA00022692"/>
    </source>
</evidence>
<feature type="transmembrane region" description="Helical" evidence="6">
    <location>
        <begin position="261"/>
        <end position="283"/>
    </location>
</feature>
<feature type="domain" description="EamA" evidence="7">
    <location>
        <begin position="180"/>
        <end position="308"/>
    </location>
</feature>
<name>A0A9X0W6Q8_9GAMM</name>
<dbReference type="InterPro" id="IPR037185">
    <property type="entry name" value="EmrE-like"/>
</dbReference>
<feature type="transmembrane region" description="Helical" evidence="6">
    <location>
        <begin position="289"/>
        <end position="307"/>
    </location>
</feature>
<evidence type="ECO:0000313" key="8">
    <source>
        <dbReference type="EMBL" id="MBK1617993.1"/>
    </source>
</evidence>
<evidence type="ECO:0000256" key="6">
    <source>
        <dbReference type="SAM" id="Phobius"/>
    </source>
</evidence>
<comment type="caution">
    <text evidence="8">The sequence shown here is derived from an EMBL/GenBank/DDBJ whole genome shotgun (WGS) entry which is preliminary data.</text>
</comment>
<dbReference type="AlphaFoldDB" id="A0A9X0W6Q8"/>
<comment type="subcellular location">
    <subcellularLocation>
        <location evidence="1">Membrane</location>
        <topology evidence="1">Multi-pass membrane protein</topology>
    </subcellularLocation>
</comment>
<dbReference type="Pfam" id="PF00892">
    <property type="entry name" value="EamA"/>
    <property type="match status" value="2"/>
</dbReference>
<feature type="region of interest" description="Disordered" evidence="5">
    <location>
        <begin position="319"/>
        <end position="341"/>
    </location>
</feature>
<reference evidence="8 9" key="1">
    <citation type="journal article" date="2020" name="Microorganisms">
        <title>Osmotic Adaptation and Compatible Solute Biosynthesis of Phototrophic Bacteria as Revealed from Genome Analyses.</title>
        <authorList>
            <person name="Imhoff J.F."/>
            <person name="Rahn T."/>
            <person name="Kunzel S."/>
            <person name="Keller A."/>
            <person name="Neulinger S.C."/>
        </authorList>
    </citation>
    <scope>NUCLEOTIDE SEQUENCE [LARGE SCALE GENOMIC DNA]</scope>
    <source>
        <strain evidence="8 9">DSM 25653</strain>
    </source>
</reference>
<feature type="transmembrane region" description="Helical" evidence="6">
    <location>
        <begin position="121"/>
        <end position="141"/>
    </location>
</feature>
<gene>
    <name evidence="8" type="ORF">CKO42_05905</name>
</gene>